<dbReference type="Gene3D" id="2.60.40.10">
    <property type="entry name" value="Immunoglobulins"/>
    <property type="match status" value="1"/>
</dbReference>
<dbReference type="GeneID" id="49395047"/>
<evidence type="ECO:0000313" key="2">
    <source>
        <dbReference type="Proteomes" id="UP000051020"/>
    </source>
</evidence>
<sequence length="503" mass="53085">MRRYQKIISLSLLLVSGLCLLWGLRLTGHAATGLTSAMTTMPTSSTSYYTIYETGNVVGYNISGGIGSYPKLTKVTANYANEGRLSTKTTSMALTFSGTLTANSAEIKSLYYDVFYKSADADSGTSLVTTTPSNMAYGTSSVTMNSTKTLSVNMSKLKDDLPVYVGFRLTTTSGVTATYRLAIFNKVSLKTTLDTPTSTDSKLTGSGIAGNTVSTTINGTTYTATIGSDGKYEIKLNNTLNGVSSVTVTQTGDADYGESESVTKDVTVAPLTIKSTTTSVNLSVTDLEGLTSDADVVSWLVKQAGVVATNPSNASDTMTYYASESDLLTTFKGLADNQSTTVHVYAKSASGLTSEELALQVTKLAGTLSFSELSSSLGFGNLTVPVNPTVYQPTSTMNVTVADTRSTGSKWYLYVSATPLTSTTVTGRTLKGDLIYRDGSTDTVLTNQSMLVQQGQKVAGTTDTKVTSDWSSTKGIGLSVQPGIYADTYQGTLKWTLTDTPDN</sequence>
<evidence type="ECO:0000313" key="1">
    <source>
        <dbReference type="EMBL" id="KRK24113.1"/>
    </source>
</evidence>
<dbReference type="RefSeq" id="WP_050340160.1">
    <property type="nucleotide sequence ID" value="NZ_AZCU01000011.1"/>
</dbReference>
<protein>
    <submittedName>
        <fullName evidence="1">Extracellular protein</fullName>
    </submittedName>
</protein>
<dbReference type="AlphaFoldDB" id="A0A837RBH9"/>
<dbReference type="InterPro" id="IPR013783">
    <property type="entry name" value="Ig-like_fold"/>
</dbReference>
<proteinExistence type="predicted"/>
<organism evidence="1 2">
    <name type="scientific">Lactiplantibacillus pentosus DSM 20314</name>
    <dbReference type="NCBI Taxonomy" id="1423791"/>
    <lineage>
        <taxon>Bacteria</taxon>
        <taxon>Bacillati</taxon>
        <taxon>Bacillota</taxon>
        <taxon>Bacilli</taxon>
        <taxon>Lactobacillales</taxon>
        <taxon>Lactobacillaceae</taxon>
        <taxon>Lactiplantibacillus</taxon>
    </lineage>
</organism>
<comment type="caution">
    <text evidence="1">The sequence shown here is derived from an EMBL/GenBank/DDBJ whole genome shotgun (WGS) entry which is preliminary data.</text>
</comment>
<dbReference type="EMBL" id="AZCU01000011">
    <property type="protein sequence ID" value="KRK24113.1"/>
    <property type="molecule type" value="Genomic_DNA"/>
</dbReference>
<dbReference type="Proteomes" id="UP000051020">
    <property type="component" value="Unassembled WGS sequence"/>
</dbReference>
<gene>
    <name evidence="1" type="ORF">FD24_GL000477</name>
</gene>
<name>A0A837RBH9_LACPE</name>
<reference evidence="1 2" key="1">
    <citation type="journal article" date="2015" name="Genome Announc.">
        <title>Expanding the biotechnology potential of lactobacilli through comparative genomics of 213 strains and associated genera.</title>
        <authorList>
            <person name="Sun Z."/>
            <person name="Harris H.M."/>
            <person name="McCann A."/>
            <person name="Guo C."/>
            <person name="Argimon S."/>
            <person name="Zhang W."/>
            <person name="Yang X."/>
            <person name="Jeffery I.B."/>
            <person name="Cooney J.C."/>
            <person name="Kagawa T.F."/>
            <person name="Liu W."/>
            <person name="Song Y."/>
            <person name="Salvetti E."/>
            <person name="Wrobel A."/>
            <person name="Rasinkangas P."/>
            <person name="Parkhill J."/>
            <person name="Rea M.C."/>
            <person name="O'Sullivan O."/>
            <person name="Ritari J."/>
            <person name="Douillard F.P."/>
            <person name="Paul Ross R."/>
            <person name="Yang R."/>
            <person name="Briner A.E."/>
            <person name="Felis G.E."/>
            <person name="de Vos W.M."/>
            <person name="Barrangou R."/>
            <person name="Klaenhammer T.R."/>
            <person name="Caufield P.W."/>
            <person name="Cui Y."/>
            <person name="Zhang H."/>
            <person name="O'Toole P.W."/>
        </authorList>
    </citation>
    <scope>NUCLEOTIDE SEQUENCE [LARGE SCALE GENOMIC DNA]</scope>
    <source>
        <strain evidence="1 2">DSM 20314</strain>
    </source>
</reference>
<accession>A0A837RBH9</accession>